<gene>
    <name evidence="1" type="ORF">RPERSI_LOCUS26396</name>
</gene>
<comment type="caution">
    <text evidence="1">The sequence shown here is derived from an EMBL/GenBank/DDBJ whole genome shotgun (WGS) entry which is preliminary data.</text>
</comment>
<evidence type="ECO:0000313" key="2">
    <source>
        <dbReference type="Proteomes" id="UP000789920"/>
    </source>
</evidence>
<dbReference type="Proteomes" id="UP000789920">
    <property type="component" value="Unassembled WGS sequence"/>
</dbReference>
<protein>
    <submittedName>
        <fullName evidence="1">31862_t:CDS:1</fullName>
    </submittedName>
</protein>
<name>A0ACA9S3V5_9GLOM</name>
<sequence>IQENNFKKRIEEMNHRINQQLERLDNLCQKMNLNSIPLEKREDIVNKLEE</sequence>
<accession>A0ACA9S3V5</accession>
<evidence type="ECO:0000313" key="1">
    <source>
        <dbReference type="EMBL" id="CAG8825069.1"/>
    </source>
</evidence>
<dbReference type="EMBL" id="CAJVQC010089932">
    <property type="protein sequence ID" value="CAG8825069.1"/>
    <property type="molecule type" value="Genomic_DNA"/>
</dbReference>
<feature type="non-terminal residue" evidence="1">
    <location>
        <position position="50"/>
    </location>
</feature>
<reference evidence="1" key="1">
    <citation type="submission" date="2021-06" db="EMBL/GenBank/DDBJ databases">
        <authorList>
            <person name="Kallberg Y."/>
            <person name="Tangrot J."/>
            <person name="Rosling A."/>
        </authorList>
    </citation>
    <scope>NUCLEOTIDE SEQUENCE</scope>
    <source>
        <strain evidence="1">MA461A</strain>
    </source>
</reference>
<feature type="non-terminal residue" evidence="1">
    <location>
        <position position="1"/>
    </location>
</feature>
<proteinExistence type="predicted"/>
<keyword evidence="2" id="KW-1185">Reference proteome</keyword>
<organism evidence="1 2">
    <name type="scientific">Racocetra persica</name>
    <dbReference type="NCBI Taxonomy" id="160502"/>
    <lineage>
        <taxon>Eukaryota</taxon>
        <taxon>Fungi</taxon>
        <taxon>Fungi incertae sedis</taxon>
        <taxon>Mucoromycota</taxon>
        <taxon>Glomeromycotina</taxon>
        <taxon>Glomeromycetes</taxon>
        <taxon>Diversisporales</taxon>
        <taxon>Gigasporaceae</taxon>
        <taxon>Racocetra</taxon>
    </lineage>
</organism>